<dbReference type="InterPro" id="IPR002037">
    <property type="entry name" value="Glyco_hydro_8"/>
</dbReference>
<dbReference type="Gene3D" id="1.50.10.10">
    <property type="match status" value="1"/>
</dbReference>
<organism evidence="4 5">
    <name type="scientific">Clostridium manihotivorum</name>
    <dbReference type="NCBI Taxonomy" id="2320868"/>
    <lineage>
        <taxon>Bacteria</taxon>
        <taxon>Bacillati</taxon>
        <taxon>Bacillota</taxon>
        <taxon>Clostridia</taxon>
        <taxon>Eubacteriales</taxon>
        <taxon>Clostridiaceae</taxon>
        <taxon>Clostridium</taxon>
    </lineage>
</organism>
<keyword evidence="3" id="KW-0326">Glycosidase</keyword>
<dbReference type="KEGG" id="cmah:C1I91_05655"/>
<dbReference type="PRINTS" id="PR00735">
    <property type="entry name" value="GLHYDRLASE8"/>
</dbReference>
<evidence type="ECO:0000256" key="3">
    <source>
        <dbReference type="ARBA" id="ARBA00023295"/>
    </source>
</evidence>
<proteinExistence type="inferred from homology"/>
<comment type="similarity">
    <text evidence="1">Belongs to the glycosyl hydrolase 8 (cellulase D) family.</text>
</comment>
<evidence type="ECO:0000256" key="2">
    <source>
        <dbReference type="ARBA" id="ARBA00022801"/>
    </source>
</evidence>
<evidence type="ECO:0000313" key="5">
    <source>
        <dbReference type="Proteomes" id="UP000286268"/>
    </source>
</evidence>
<dbReference type="RefSeq" id="WP_128211927.1">
    <property type="nucleotide sequence ID" value="NZ_CP025746.1"/>
</dbReference>
<evidence type="ECO:0000256" key="1">
    <source>
        <dbReference type="ARBA" id="ARBA00009209"/>
    </source>
</evidence>
<dbReference type="Pfam" id="PF01270">
    <property type="entry name" value="Glyco_hydro_8"/>
    <property type="match status" value="1"/>
</dbReference>
<keyword evidence="5" id="KW-1185">Reference proteome</keyword>
<dbReference type="InterPro" id="IPR012341">
    <property type="entry name" value="6hp_glycosidase-like_sf"/>
</dbReference>
<evidence type="ECO:0000313" key="4">
    <source>
        <dbReference type="EMBL" id="QAA31190.1"/>
    </source>
</evidence>
<sequence>MIYNKALINLYSQEKLNDTLIYFYSLWKKRYLRTVENVPTKMEYLFYSLDQPTPNNAVTVSEDMGYAMVIFPLMSRFDAVAKDHFTNIYNYIKNYPSVYNKDLMAWQQVKTSDGKIVNAEPKTDSATDGDMDISYGLLLAQKLWGGMDNVNYKQEAIKRINALMDSCVDKTDYILTLGDWVKGIPSPTFKSVTRSSDFMKHHLIEFSKVDTKNSANWKRVLGRIYSIIDDQMKRESKDTGLMPDFFIKSQGIYIAPKTKVLESPHDGDYFTNSCRTPWRYSMDILFNNVDIPPQMSILNRWIKKTTNLNAKNIKSGYYIANGTPGSSFGDSNNLAFIAPFLVSSLIEDGNGDWTISLWNTLMEKPIENCTFYENTLKLMAMIIATGNWFTPSSTDNLLKRQCQYRISI</sequence>
<dbReference type="GO" id="GO:0005975">
    <property type="term" value="P:carbohydrate metabolic process"/>
    <property type="evidence" value="ECO:0007669"/>
    <property type="project" value="InterPro"/>
</dbReference>
<dbReference type="GO" id="GO:0004553">
    <property type="term" value="F:hydrolase activity, hydrolyzing O-glycosyl compounds"/>
    <property type="evidence" value="ECO:0007669"/>
    <property type="project" value="InterPro"/>
</dbReference>
<dbReference type="EMBL" id="CP025746">
    <property type="protein sequence ID" value="QAA31190.1"/>
    <property type="molecule type" value="Genomic_DNA"/>
</dbReference>
<dbReference type="InterPro" id="IPR008928">
    <property type="entry name" value="6-hairpin_glycosidase_sf"/>
</dbReference>
<gene>
    <name evidence="4" type="ORF">C1I91_05655</name>
</gene>
<dbReference type="Proteomes" id="UP000286268">
    <property type="component" value="Chromosome"/>
</dbReference>
<dbReference type="OrthoDB" id="9803461at2"/>
<keyword evidence="2" id="KW-0378">Hydrolase</keyword>
<name>A0A3R5UDY6_9CLOT</name>
<protein>
    <submittedName>
        <fullName evidence="4">Beta-glucanase</fullName>
    </submittedName>
</protein>
<reference evidence="4 5" key="1">
    <citation type="submission" date="2018-01" db="EMBL/GenBank/DDBJ databases">
        <title>Genome Sequencing and Assembly of Anaerobacter polyendosporus strain CT4.</title>
        <authorList>
            <person name="Tachaapaikoon C."/>
            <person name="Sutheeworapong S."/>
            <person name="Jenjaroenpun P."/>
            <person name="Wongsurawat T."/>
            <person name="Nookeaw I."/>
            <person name="Cheawchanlertfa P."/>
            <person name="Kosugi A."/>
            <person name="Cheevadhanarak S."/>
            <person name="Ratanakhanokchai K."/>
        </authorList>
    </citation>
    <scope>NUCLEOTIDE SEQUENCE [LARGE SCALE GENOMIC DNA]</scope>
    <source>
        <strain evidence="4 5">CT4</strain>
    </source>
</reference>
<dbReference type="SUPFAM" id="SSF48208">
    <property type="entry name" value="Six-hairpin glycosidases"/>
    <property type="match status" value="1"/>
</dbReference>
<dbReference type="AlphaFoldDB" id="A0A3R5UDY6"/>
<accession>A0A3R5UDY6</accession>